<comment type="caution">
    <text evidence="2">The sequence shown here is derived from an EMBL/GenBank/DDBJ whole genome shotgun (WGS) entry which is preliminary data.</text>
</comment>
<feature type="transmembrane region" description="Helical" evidence="1">
    <location>
        <begin position="12"/>
        <end position="30"/>
    </location>
</feature>
<feature type="non-terminal residue" evidence="2">
    <location>
        <position position="1"/>
    </location>
</feature>
<evidence type="ECO:0000256" key="1">
    <source>
        <dbReference type="SAM" id="Phobius"/>
    </source>
</evidence>
<protein>
    <submittedName>
        <fullName evidence="2">Uncharacterized protein</fullName>
    </submittedName>
</protein>
<feature type="transmembrane region" description="Helical" evidence="1">
    <location>
        <begin position="95"/>
        <end position="118"/>
    </location>
</feature>
<dbReference type="EMBL" id="CATQJA010002664">
    <property type="protein sequence ID" value="CAJ0582058.1"/>
    <property type="molecule type" value="Genomic_DNA"/>
</dbReference>
<reference evidence="2" key="1">
    <citation type="submission" date="2023-06" db="EMBL/GenBank/DDBJ databases">
        <authorList>
            <person name="Delattre M."/>
        </authorList>
    </citation>
    <scope>NUCLEOTIDE SEQUENCE</scope>
    <source>
        <strain evidence="2">AF72</strain>
    </source>
</reference>
<organism evidence="2 3">
    <name type="scientific">Mesorhabditis spiculigera</name>
    <dbReference type="NCBI Taxonomy" id="96644"/>
    <lineage>
        <taxon>Eukaryota</taxon>
        <taxon>Metazoa</taxon>
        <taxon>Ecdysozoa</taxon>
        <taxon>Nematoda</taxon>
        <taxon>Chromadorea</taxon>
        <taxon>Rhabditida</taxon>
        <taxon>Rhabditina</taxon>
        <taxon>Rhabditomorpha</taxon>
        <taxon>Rhabditoidea</taxon>
        <taxon>Rhabditidae</taxon>
        <taxon>Mesorhabditinae</taxon>
        <taxon>Mesorhabditis</taxon>
    </lineage>
</organism>
<keyword evidence="1" id="KW-0812">Transmembrane</keyword>
<keyword evidence="1" id="KW-1133">Transmembrane helix</keyword>
<feature type="transmembrane region" description="Helical" evidence="1">
    <location>
        <begin position="66"/>
        <end position="83"/>
    </location>
</feature>
<keyword evidence="1" id="KW-0472">Membrane</keyword>
<sequence length="188" mass="22080">MALHGDDLLVGCVYLIVPVLMYPLYLYIIWKVAFDRELYRSASHKMLMHLGIFDCFQLLFHELNGIFVWFPALSVNYHFVLSSRKRLVSSSSYKYELRIFIQSVVVFVNIFVLINLWHHLGEWLEVTKWTNFYVCIYWMLCNGMNAFVSLILDRKIRQKVWTPIGRFLQSRRATATVSVTPNSASNGK</sequence>
<accession>A0AA36D6L6</accession>
<dbReference type="Proteomes" id="UP001177023">
    <property type="component" value="Unassembled WGS sequence"/>
</dbReference>
<evidence type="ECO:0000313" key="3">
    <source>
        <dbReference type="Proteomes" id="UP001177023"/>
    </source>
</evidence>
<proteinExistence type="predicted"/>
<keyword evidence="3" id="KW-1185">Reference proteome</keyword>
<feature type="transmembrane region" description="Helical" evidence="1">
    <location>
        <begin position="130"/>
        <end position="152"/>
    </location>
</feature>
<name>A0AA36D6L6_9BILA</name>
<gene>
    <name evidence="2" type="ORF">MSPICULIGERA_LOCUS20201</name>
</gene>
<evidence type="ECO:0000313" key="2">
    <source>
        <dbReference type="EMBL" id="CAJ0582058.1"/>
    </source>
</evidence>
<dbReference type="AlphaFoldDB" id="A0AA36D6L6"/>